<dbReference type="AlphaFoldDB" id="A0A1H7R443"/>
<evidence type="ECO:0000256" key="6">
    <source>
        <dbReference type="ARBA" id="ARBA00022777"/>
    </source>
</evidence>
<keyword evidence="9" id="KW-1133">Transmembrane helix</keyword>
<dbReference type="InterPro" id="IPR005467">
    <property type="entry name" value="His_kinase_dom"/>
</dbReference>
<organism evidence="11 12">
    <name type="scientific">Olivibacter domesticus</name>
    <name type="common">Pseudosphingobacterium domesticum</name>
    <dbReference type="NCBI Taxonomy" id="407022"/>
    <lineage>
        <taxon>Bacteria</taxon>
        <taxon>Pseudomonadati</taxon>
        <taxon>Bacteroidota</taxon>
        <taxon>Sphingobacteriia</taxon>
        <taxon>Sphingobacteriales</taxon>
        <taxon>Sphingobacteriaceae</taxon>
        <taxon>Olivibacter</taxon>
    </lineage>
</organism>
<dbReference type="EC" id="2.7.13.3" evidence="2"/>
<evidence type="ECO:0000256" key="2">
    <source>
        <dbReference type="ARBA" id="ARBA00012438"/>
    </source>
</evidence>
<dbReference type="GO" id="GO:0005524">
    <property type="term" value="F:ATP binding"/>
    <property type="evidence" value="ECO:0007669"/>
    <property type="project" value="UniProtKB-KW"/>
</dbReference>
<evidence type="ECO:0000256" key="1">
    <source>
        <dbReference type="ARBA" id="ARBA00000085"/>
    </source>
</evidence>
<dbReference type="GO" id="GO:0046983">
    <property type="term" value="F:protein dimerization activity"/>
    <property type="evidence" value="ECO:0007669"/>
    <property type="project" value="InterPro"/>
</dbReference>
<dbReference type="PANTHER" id="PTHR24421">
    <property type="entry name" value="NITRATE/NITRITE SENSOR PROTEIN NARX-RELATED"/>
    <property type="match status" value="1"/>
</dbReference>
<comment type="catalytic activity">
    <reaction evidence="1">
        <text>ATP + protein L-histidine = ADP + protein N-phospho-L-histidine.</text>
        <dbReference type="EC" id="2.7.13.3"/>
    </reaction>
</comment>
<dbReference type="PROSITE" id="PS50109">
    <property type="entry name" value="HIS_KIN"/>
    <property type="match status" value="1"/>
</dbReference>
<dbReference type="Gene3D" id="3.30.565.10">
    <property type="entry name" value="Histidine kinase-like ATPase, C-terminal domain"/>
    <property type="match status" value="1"/>
</dbReference>
<proteinExistence type="predicted"/>
<evidence type="ECO:0000259" key="10">
    <source>
        <dbReference type="PROSITE" id="PS50109"/>
    </source>
</evidence>
<evidence type="ECO:0000256" key="8">
    <source>
        <dbReference type="ARBA" id="ARBA00023012"/>
    </source>
</evidence>
<sequence>MKHLWLLLTFFSCLQEVTAQFIPLDRKRHADSLEHAMRTDPSDSLKARAAYLLSEYWGKEDTSKAKVYLANGKKLAGNSPYARALYQHYIGQLYFKTRPDRSEQAYLRVDSIAVAEGLRFKSAYALLAAAWHNYCVLQQMKDDTEAVLNALRDKVIVYTRKAERYEQLPDLYASVGMLLDNELEYDKAATYFDQAIAMLDTVSIDNAQQAYILSLVSSNYLARNKLNEAKHYQDRVKVLLHDFPESVYYMEYLLNETDYYSKRKQYNEALRCIDSGLVLAQRIAGPYDVERFRNRQAEIFALQGRHREAKEVLLAIAQQPTTPFATTRMMYYQDLAKQYVKLGDFKEAYRWNQVYSDISDSLNKAKLKEKIFQWETKFRTAESKLEIASLKSQKSAAQLEAKNNRLFNWVLGLGCLMLLLIAAFSVVYYREQKRSGIQEALHHKQQLKELEQQRELAVTKAVLEGEEGERRRMARDLHDGLGGMLASVKIHLSGWAAKLVEIPEEQEFHQVVEQLDGSVSELRRIARNMMPEALLKFGFEAALNDLSVFYTDNSVQVYFQPFELQKNNSQQVQVTIYRIVQELIANAVRHGRATRIVLQCIQQHKTFLITVEDNGIGFDQTILQEKEGMGLMNIKSRVSYYKGTMELITAKGEGTTVHIELCDY</sequence>
<dbReference type="GO" id="GO:0016020">
    <property type="term" value="C:membrane"/>
    <property type="evidence" value="ECO:0007669"/>
    <property type="project" value="InterPro"/>
</dbReference>
<evidence type="ECO:0000256" key="9">
    <source>
        <dbReference type="SAM" id="Phobius"/>
    </source>
</evidence>
<dbReference type="InterPro" id="IPR036890">
    <property type="entry name" value="HATPase_C_sf"/>
</dbReference>
<dbReference type="CDD" id="cd16917">
    <property type="entry name" value="HATPase_UhpB-NarQ-NarX-like"/>
    <property type="match status" value="1"/>
</dbReference>
<keyword evidence="8" id="KW-0902">Two-component regulatory system</keyword>
<keyword evidence="9" id="KW-0472">Membrane</keyword>
<protein>
    <recommendedName>
        <fullName evidence="2">histidine kinase</fullName>
        <ecNumber evidence="2">2.7.13.3</ecNumber>
    </recommendedName>
</protein>
<evidence type="ECO:0000256" key="5">
    <source>
        <dbReference type="ARBA" id="ARBA00022741"/>
    </source>
</evidence>
<dbReference type="Gene3D" id="1.25.40.10">
    <property type="entry name" value="Tetratricopeptide repeat domain"/>
    <property type="match status" value="1"/>
</dbReference>
<dbReference type="InterPro" id="IPR003594">
    <property type="entry name" value="HATPase_dom"/>
</dbReference>
<dbReference type="InterPro" id="IPR011712">
    <property type="entry name" value="Sig_transdc_His_kin_sub3_dim/P"/>
</dbReference>
<feature type="domain" description="Histidine kinase" evidence="10">
    <location>
        <begin position="472"/>
        <end position="664"/>
    </location>
</feature>
<reference evidence="12" key="1">
    <citation type="submission" date="2016-10" db="EMBL/GenBank/DDBJ databases">
        <authorList>
            <person name="Varghese N."/>
            <person name="Submissions S."/>
        </authorList>
    </citation>
    <scope>NUCLEOTIDE SEQUENCE [LARGE SCALE GENOMIC DNA]</scope>
    <source>
        <strain evidence="12">DSM 18733</strain>
    </source>
</reference>
<dbReference type="Proteomes" id="UP000199421">
    <property type="component" value="Unassembled WGS sequence"/>
</dbReference>
<dbReference type="PANTHER" id="PTHR24421:SF10">
    <property type="entry name" value="NITRATE_NITRITE SENSOR PROTEIN NARQ"/>
    <property type="match status" value="1"/>
</dbReference>
<keyword evidence="12" id="KW-1185">Reference proteome</keyword>
<dbReference type="EMBL" id="FOAF01000002">
    <property type="protein sequence ID" value="SEL55056.1"/>
    <property type="molecule type" value="Genomic_DNA"/>
</dbReference>
<evidence type="ECO:0000313" key="12">
    <source>
        <dbReference type="Proteomes" id="UP000199421"/>
    </source>
</evidence>
<dbReference type="GO" id="GO:0000155">
    <property type="term" value="F:phosphorelay sensor kinase activity"/>
    <property type="evidence" value="ECO:0007669"/>
    <property type="project" value="InterPro"/>
</dbReference>
<dbReference type="SUPFAM" id="SSF55874">
    <property type="entry name" value="ATPase domain of HSP90 chaperone/DNA topoisomerase II/histidine kinase"/>
    <property type="match status" value="1"/>
</dbReference>
<keyword evidence="3" id="KW-0597">Phosphoprotein</keyword>
<keyword evidence="6 11" id="KW-0418">Kinase</keyword>
<evidence type="ECO:0000256" key="3">
    <source>
        <dbReference type="ARBA" id="ARBA00022553"/>
    </source>
</evidence>
<dbReference type="OrthoDB" id="9778366at2"/>
<accession>A0A1H7R443</accession>
<dbReference type="InterPro" id="IPR011990">
    <property type="entry name" value="TPR-like_helical_dom_sf"/>
</dbReference>
<keyword evidence="4" id="KW-0808">Transferase</keyword>
<dbReference type="Pfam" id="PF02518">
    <property type="entry name" value="HATPase_c"/>
    <property type="match status" value="1"/>
</dbReference>
<feature type="transmembrane region" description="Helical" evidence="9">
    <location>
        <begin position="406"/>
        <end position="429"/>
    </location>
</feature>
<name>A0A1H7R443_OLID1</name>
<dbReference type="SMART" id="SM00387">
    <property type="entry name" value="HATPase_c"/>
    <property type="match status" value="1"/>
</dbReference>
<keyword evidence="5" id="KW-0547">Nucleotide-binding</keyword>
<dbReference type="Gene3D" id="1.20.5.1930">
    <property type="match status" value="1"/>
</dbReference>
<keyword evidence="7" id="KW-0067">ATP-binding</keyword>
<dbReference type="Pfam" id="PF07730">
    <property type="entry name" value="HisKA_3"/>
    <property type="match status" value="1"/>
</dbReference>
<dbReference type="STRING" id="407022.SAMN05661044_02835"/>
<gene>
    <name evidence="11" type="ORF">SAMN05661044_02835</name>
</gene>
<keyword evidence="9" id="KW-0812">Transmembrane</keyword>
<dbReference type="RefSeq" id="WP_093325429.1">
    <property type="nucleotide sequence ID" value="NZ_FOAF01000002.1"/>
</dbReference>
<dbReference type="InterPro" id="IPR050482">
    <property type="entry name" value="Sensor_HK_TwoCompSys"/>
</dbReference>
<evidence type="ECO:0000256" key="7">
    <source>
        <dbReference type="ARBA" id="ARBA00022840"/>
    </source>
</evidence>
<evidence type="ECO:0000256" key="4">
    <source>
        <dbReference type="ARBA" id="ARBA00022679"/>
    </source>
</evidence>
<evidence type="ECO:0000313" key="11">
    <source>
        <dbReference type="EMBL" id="SEL55056.1"/>
    </source>
</evidence>
<dbReference type="SUPFAM" id="SSF48452">
    <property type="entry name" value="TPR-like"/>
    <property type="match status" value="1"/>
</dbReference>